<proteinExistence type="predicted"/>
<reference evidence="1 2" key="1">
    <citation type="journal article" date="2022" name="bioRxiv">
        <title>Genomics of Preaxostyla Flagellates Illuminates Evolutionary Transitions and the Path Towards Mitochondrial Loss.</title>
        <authorList>
            <person name="Novak L.V.F."/>
            <person name="Treitli S.C."/>
            <person name="Pyrih J."/>
            <person name="Halakuc P."/>
            <person name="Pipaliya S.V."/>
            <person name="Vacek V."/>
            <person name="Brzon O."/>
            <person name="Soukal P."/>
            <person name="Eme L."/>
            <person name="Dacks J.B."/>
            <person name="Karnkowska A."/>
            <person name="Elias M."/>
            <person name="Hampl V."/>
        </authorList>
    </citation>
    <scope>NUCLEOTIDE SEQUENCE [LARGE SCALE GENOMIC DNA]</scope>
    <source>
        <strain evidence="1">NAU3</strain>
        <tissue evidence="1">Gut</tissue>
    </source>
</reference>
<sequence length="1829" mass="195623">MECSPFVICDDSIRSGKTGSIEQLDLNDKSDRTDGWTPSVSITGSWIEFGDGDLILGTGPLIGSLDRAGNEEIMKSVSTSLVGCVLVNMTSRMESELNSVGSWFGQSIVGSVVSSCSNHLYGTSIRSLNGGGSLLSLNSSFVSCLVDATNENMPFTTHTELTADHSLFSFNHCTFKGCSTTKGQGGAISCNNINVNLNVKSCSFDTCTSSDDAGAVYIQFKSDLTNKLTLKSSSFISCSAYGDACLRITNPGGSTISECVFMDSEAISYGGAIEMYSWDPATKGGAISNCLFQNCKQTNPTYPYGGGVMILQGCPSVQLSSLLFEDCSAATGRGHVLYCYLTPFPTFTSTTISSCASSSKYSSSLIFVEKTGQDFSNLLNRSPTTITLTALTAEVEGTAADVTVTLDKEVSGTLLVVVSNVEGERVEVTDGIPNIGRVLKFSMLSSSIGSCSVSIGETGLLQTPLSDYFVVAAFLPGHLVSFPTSSPILKASCRLGNGTNHAWIQLTGLNIAPGTYTVTLVGISGFSFDVTFIDGTDEKGRPLSEETSVRLFGEGSSLTFGTEYQIDAVLNATSKEPLNLAKLMLSFTTPAFTSRIIGMGMETLTLPQKDSISVPLSGADMKDTTYLVEVSLLDVVLEEPLSAVFSANSGTLVGRVYSASGSEVPLEYGKTYGVVSVTNSAFDAVLFNPFSFTVPAEPTRIKSIASTRLIREKSEVTVELTGVKFFDSPALFVHLKNTNTGRAFSSRLTIKDAESCSVSFSTAQFEDDTHLQFGLDYLVTSIASVDGLSSFLFSEGLEVSVPSAPIVDTITSSLSPSCTTFQVSMTGSHLPLTGSFTATLSPTATITVNFVDRVGTTPWLSDGVDGMKLNTTYTIIELANDDDVILVKQKTFTTTKGPTLLSIDTPTLKNDNPNMIVLTLNGERMPLKATFSEFLLVVVEKDQSTEISIPVSFSTNWVGGGEAVAYPSSTLQYSTAYSVLRMTSTTVPVSIPSTVTFTTPASPTRIISAFGSLDSKTGKEAEISLTGIGFPQSKDFTIIVRELDDLSQPTGSSIELSSSFAAEGSSTSHTMTTPIFGESSAKLQFEKSYVITDLSISGMSTVVDSDVTFIVPAEPSRLISIDLATYSNQDREVSVSLSGFKLSGTYWIVLESNTSIADVNVSVSFSESGIGELKGILYSKALPLSMNMTYDTLYKIVGMEDSSQNPIFFESGLTFFTMKEPARIEDGMCRLNSKRDKVIVTLTGRVLSPGDYSVVLTHVETSKTRTIAGSVNTEGNVECSHTVDANEADSLVFGETYSVSSADRDGTPVHVTSGLTLEIPRPPKVTEAIVHPSTLNTAVTIELLGTDLDMMKEFKVTLRPSFSFVVLFSDASRGHSPTLRLDSTEGLAHNSEYVVESIVGVVDSDEMILIDGLIWFRTPELILMEVIVSWSGVGREGEECGSLSTPCAALLIGWEMGRKKGDIEKLILKVRDSVESGGVVVVGRGSVEVGGMFGEKGRMMISEQATPNTKSESVFVVDGGEVLLLDLIVCLPSFSSVWGWHAVFVVGGEGRVIVDEVEIVSRDGEKAGMGLVDLKQGRLTVDGLFVRNLEFCEGVGLLRCLGGRNEIGTEMMNLVVENTTLSEAGIIAFSSTEKSSEILMTDSELWRVRSRVGEGTDTALIAIGTGQTRLTISKCVFFESGCYVGNGEKIGHVLLITLHSSDKHEAVQHVDLDGCLFVDCAGRDGREEGGVLIRSGDGLSRVSVNGSWFEERSELSSPSSFDRDSEGRVVVTARRMSYLGWKRAGVVIERGRRLPVIDRKGSGFSNCGLIVVGTDVERARNKPEENDEL</sequence>
<dbReference type="InterPro" id="IPR011050">
    <property type="entry name" value="Pectin_lyase_fold/virulence"/>
</dbReference>
<dbReference type="EMBL" id="JARBJD010000204">
    <property type="protein sequence ID" value="KAK2947349.1"/>
    <property type="molecule type" value="Genomic_DNA"/>
</dbReference>
<accession>A0ABQ9X8Z5</accession>
<comment type="caution">
    <text evidence="1">The sequence shown here is derived from an EMBL/GenBank/DDBJ whole genome shotgun (WGS) entry which is preliminary data.</text>
</comment>
<name>A0ABQ9X8Z5_9EUKA</name>
<protein>
    <submittedName>
        <fullName evidence="1">Uncharacterized protein</fullName>
    </submittedName>
</protein>
<keyword evidence="2" id="KW-1185">Reference proteome</keyword>
<dbReference type="Proteomes" id="UP001281761">
    <property type="component" value="Unassembled WGS sequence"/>
</dbReference>
<evidence type="ECO:0000313" key="1">
    <source>
        <dbReference type="EMBL" id="KAK2947349.1"/>
    </source>
</evidence>
<gene>
    <name evidence="1" type="ORF">BLNAU_17736</name>
</gene>
<organism evidence="1 2">
    <name type="scientific">Blattamonas nauphoetae</name>
    <dbReference type="NCBI Taxonomy" id="2049346"/>
    <lineage>
        <taxon>Eukaryota</taxon>
        <taxon>Metamonada</taxon>
        <taxon>Preaxostyla</taxon>
        <taxon>Oxymonadida</taxon>
        <taxon>Blattamonas</taxon>
    </lineage>
</organism>
<dbReference type="SUPFAM" id="SSF51126">
    <property type="entry name" value="Pectin lyase-like"/>
    <property type="match status" value="1"/>
</dbReference>
<evidence type="ECO:0000313" key="2">
    <source>
        <dbReference type="Proteomes" id="UP001281761"/>
    </source>
</evidence>